<organism evidence="2 3">
    <name type="scientific">Mycobacterium tuberculosis</name>
    <dbReference type="NCBI Taxonomy" id="1773"/>
    <lineage>
        <taxon>Bacteria</taxon>
        <taxon>Bacillati</taxon>
        <taxon>Actinomycetota</taxon>
        <taxon>Actinomycetes</taxon>
        <taxon>Mycobacteriales</taxon>
        <taxon>Mycobacteriaceae</taxon>
        <taxon>Mycobacterium</taxon>
        <taxon>Mycobacterium tuberculosis complex</taxon>
    </lineage>
</organism>
<evidence type="ECO:0000313" key="3">
    <source>
        <dbReference type="Proteomes" id="UP000039021"/>
    </source>
</evidence>
<reference evidence="3" key="1">
    <citation type="submission" date="2015-03" db="EMBL/GenBank/DDBJ databases">
        <authorList>
            <consortium name="Pathogen Informatics"/>
        </authorList>
    </citation>
    <scope>NUCLEOTIDE SEQUENCE [LARGE SCALE GENOMIC DNA]</scope>
    <source>
        <strain evidence="3">N09902308</strain>
    </source>
</reference>
<comment type="caution">
    <text evidence="2">The sequence shown here is derived from an EMBL/GenBank/DDBJ whole genome shotgun (WGS) entry which is preliminary data.</text>
</comment>
<accession>A0A916L8N7</accession>
<proteinExistence type="predicted"/>
<name>A0A916L8N7_MYCTX</name>
<feature type="compositionally biased region" description="Polar residues" evidence="1">
    <location>
        <begin position="1"/>
        <end position="19"/>
    </location>
</feature>
<evidence type="ECO:0000313" key="2">
    <source>
        <dbReference type="EMBL" id="COX20951.1"/>
    </source>
</evidence>
<feature type="compositionally biased region" description="Basic and acidic residues" evidence="1">
    <location>
        <begin position="61"/>
        <end position="74"/>
    </location>
</feature>
<sequence>MRSSLSSALPVPLNSSKMTVSPVDPVSTIAVAMMVSDPPSSMLRAAPRKRLGGYNAVESTPPDRIRPDAGDALL</sequence>
<dbReference type="AlphaFoldDB" id="A0A916L8N7"/>
<feature type="region of interest" description="Disordered" evidence="1">
    <location>
        <begin position="1"/>
        <end position="20"/>
    </location>
</feature>
<gene>
    <name evidence="2" type="ORF">ERS007739_00867</name>
</gene>
<feature type="region of interest" description="Disordered" evidence="1">
    <location>
        <begin position="53"/>
        <end position="74"/>
    </location>
</feature>
<protein>
    <submittedName>
        <fullName evidence="2">Uncharacterized protein</fullName>
    </submittedName>
</protein>
<evidence type="ECO:0000256" key="1">
    <source>
        <dbReference type="SAM" id="MobiDB-lite"/>
    </source>
</evidence>
<dbReference type="EMBL" id="CSBK01000286">
    <property type="protein sequence ID" value="COX20951.1"/>
    <property type="molecule type" value="Genomic_DNA"/>
</dbReference>
<dbReference type="Proteomes" id="UP000039021">
    <property type="component" value="Unassembled WGS sequence"/>
</dbReference>